<sequence>MAAAEAHAAARAKANALLDHGEYMFVPEHIAHNYALVTFDCKVGKKTEKVSVAMGSDGVSWHGPCVSKKEAYEYVALLALKRTFADLPQLHMTMHKIFQDLWRLWDALGERKIRQAIKQEAERRDTHVRDIMEK</sequence>
<dbReference type="Proteomes" id="UP000054560">
    <property type="component" value="Unassembled WGS sequence"/>
</dbReference>
<accession>A0A0L0F1T4</accession>
<name>A0A0L0F1T4_9EUKA</name>
<organism evidence="1 2">
    <name type="scientific">Sphaeroforma arctica JP610</name>
    <dbReference type="NCBI Taxonomy" id="667725"/>
    <lineage>
        <taxon>Eukaryota</taxon>
        <taxon>Ichthyosporea</taxon>
        <taxon>Ichthyophonida</taxon>
        <taxon>Sphaeroforma</taxon>
    </lineage>
</organism>
<evidence type="ECO:0000313" key="1">
    <source>
        <dbReference type="EMBL" id="KNC70662.1"/>
    </source>
</evidence>
<dbReference type="EMBL" id="KQ250541">
    <property type="protein sequence ID" value="KNC70662.1"/>
    <property type="molecule type" value="Genomic_DNA"/>
</dbReference>
<reference evidence="1 2" key="1">
    <citation type="submission" date="2011-02" db="EMBL/GenBank/DDBJ databases">
        <title>The Genome Sequence of Sphaeroforma arctica JP610.</title>
        <authorList>
            <consortium name="The Broad Institute Genome Sequencing Platform"/>
            <person name="Russ C."/>
            <person name="Cuomo C."/>
            <person name="Young S.K."/>
            <person name="Zeng Q."/>
            <person name="Gargeya S."/>
            <person name="Alvarado L."/>
            <person name="Berlin A."/>
            <person name="Chapman S.B."/>
            <person name="Chen Z."/>
            <person name="Freedman E."/>
            <person name="Gellesch M."/>
            <person name="Goldberg J."/>
            <person name="Griggs A."/>
            <person name="Gujja S."/>
            <person name="Heilman E."/>
            <person name="Heiman D."/>
            <person name="Howarth C."/>
            <person name="Mehta T."/>
            <person name="Neiman D."/>
            <person name="Pearson M."/>
            <person name="Roberts A."/>
            <person name="Saif S."/>
            <person name="Shea T."/>
            <person name="Shenoy N."/>
            <person name="Sisk P."/>
            <person name="Stolte C."/>
            <person name="Sykes S."/>
            <person name="White J."/>
            <person name="Yandava C."/>
            <person name="Burger G."/>
            <person name="Gray M.W."/>
            <person name="Holland P.W.H."/>
            <person name="King N."/>
            <person name="Lang F.B.F."/>
            <person name="Roger A.J."/>
            <person name="Ruiz-Trillo I."/>
            <person name="Haas B."/>
            <person name="Nusbaum C."/>
            <person name="Birren B."/>
        </authorList>
    </citation>
    <scope>NUCLEOTIDE SEQUENCE [LARGE SCALE GENOMIC DNA]</scope>
    <source>
        <strain evidence="1 2">JP610</strain>
    </source>
</reference>
<protein>
    <submittedName>
        <fullName evidence="1">Uncharacterized protein</fullName>
    </submittedName>
</protein>
<proteinExistence type="predicted"/>
<dbReference type="RefSeq" id="XP_014144564.1">
    <property type="nucleotide sequence ID" value="XM_014289089.1"/>
</dbReference>
<feature type="non-terminal residue" evidence="1">
    <location>
        <position position="134"/>
    </location>
</feature>
<keyword evidence="2" id="KW-1185">Reference proteome</keyword>
<gene>
    <name evidence="1" type="ORF">SARC_16805</name>
</gene>
<dbReference type="AlphaFoldDB" id="A0A0L0F1T4"/>
<dbReference type="GeneID" id="25917309"/>
<evidence type="ECO:0000313" key="2">
    <source>
        <dbReference type="Proteomes" id="UP000054560"/>
    </source>
</evidence>